<dbReference type="Ensembl" id="ENSFALT00000006279.2">
    <property type="protein sequence ID" value="ENSFALP00000006251.2"/>
    <property type="gene ID" value="ENSFALG00000005997.2"/>
</dbReference>
<keyword evidence="4" id="KW-0698">rRNA processing</keyword>
<keyword evidence="5" id="KW-0539">Nucleus</keyword>
<dbReference type="STRING" id="59894.ENSFALP00000006251"/>
<name>U3JTZ7_FICAL</name>
<evidence type="ECO:0000256" key="6">
    <source>
        <dbReference type="ARBA" id="ARBA00023274"/>
    </source>
</evidence>
<evidence type="ECO:0000256" key="7">
    <source>
        <dbReference type="ARBA" id="ARBA00030185"/>
    </source>
</evidence>
<dbReference type="InterPro" id="IPR007264">
    <property type="entry name" value="H/ACA_rnp_Nop10"/>
</dbReference>
<evidence type="ECO:0000256" key="5">
    <source>
        <dbReference type="ARBA" id="ARBA00023242"/>
    </source>
</evidence>
<dbReference type="AlphaFoldDB" id="U3JTZ7"/>
<evidence type="ECO:0000256" key="10">
    <source>
        <dbReference type="ARBA" id="ARBA00071541"/>
    </source>
</evidence>
<protein>
    <recommendedName>
        <fullName evidence="10">H/ACA ribonucleoprotein complex subunit 3</fullName>
    </recommendedName>
    <alternativeName>
        <fullName evidence="7">Nucleolar protein 10</fullName>
    </alternativeName>
    <alternativeName>
        <fullName evidence="8">Nucleolar protein family A member 3</fullName>
    </alternativeName>
    <alternativeName>
        <fullName evidence="9">snoRNP protein NOP10</fullName>
    </alternativeName>
</protein>
<evidence type="ECO:0000256" key="2">
    <source>
        <dbReference type="ARBA" id="ARBA00009462"/>
    </source>
</evidence>
<sequence>ISLFLIPNFPFFGQNSHFQSQILWFSPQIIFFFDPNSPFLPQNSHLGTQISLFYPKFSLFSPKFSFFWTQTSHLGTQISIFSSNSPFFIPNFPFYPEILLFQPQIFLFGPKFFFFRPKFLLFSPKFPIFLPISFFFLVFAPNSPFPSQISLFHPKFSFTPPTNFPVGCPGLARAPRSHSELHFPSRPSPISGSNHAHFPFKRRRLPLSLSAAGAMFLQCYENERGERVYTLRKVSPDGIPTRSAHPARFSPDDKFSRHRLALKRRFGVLLTQRSRPLL</sequence>
<dbReference type="FunFam" id="2.20.28.40:FF:000002">
    <property type="entry name" value="H/ACA ribonucleoprotein complex subunit 3"/>
    <property type="match status" value="1"/>
</dbReference>
<dbReference type="Gene3D" id="2.20.28.40">
    <property type="entry name" value="H/ACA ribonucleoprotein complex, subunit Nop10"/>
    <property type="match status" value="1"/>
</dbReference>
<evidence type="ECO:0000313" key="11">
    <source>
        <dbReference type="Ensembl" id="ENSFALP00000006251.2"/>
    </source>
</evidence>
<dbReference type="GO" id="GO:0031118">
    <property type="term" value="P:rRNA pseudouridine synthesis"/>
    <property type="evidence" value="ECO:0007669"/>
    <property type="project" value="TreeGrafter"/>
</dbReference>
<dbReference type="Pfam" id="PF04135">
    <property type="entry name" value="Nop10p"/>
    <property type="match status" value="1"/>
</dbReference>
<reference evidence="11" key="1">
    <citation type="submission" date="2025-08" db="UniProtKB">
        <authorList>
            <consortium name="Ensembl"/>
        </authorList>
    </citation>
    <scope>IDENTIFICATION</scope>
</reference>
<dbReference type="Proteomes" id="UP000016665">
    <property type="component" value="Unplaced"/>
</dbReference>
<keyword evidence="12" id="KW-1185">Reference proteome</keyword>
<dbReference type="GO" id="GO:0031120">
    <property type="term" value="P:snRNA pseudouridine synthesis"/>
    <property type="evidence" value="ECO:0007669"/>
    <property type="project" value="TreeGrafter"/>
</dbReference>
<dbReference type="SUPFAM" id="SSF144210">
    <property type="entry name" value="Nop10-like SnoRNP"/>
    <property type="match status" value="1"/>
</dbReference>
<evidence type="ECO:0000256" key="9">
    <source>
        <dbReference type="ARBA" id="ARBA00032266"/>
    </source>
</evidence>
<gene>
    <name evidence="11" type="primary">LOC101810719</name>
</gene>
<evidence type="ECO:0000256" key="3">
    <source>
        <dbReference type="ARBA" id="ARBA00022517"/>
    </source>
</evidence>
<keyword evidence="3" id="KW-0690">Ribosome biogenesis</keyword>
<dbReference type="GO" id="GO:1904874">
    <property type="term" value="P:positive regulation of telomerase RNA localization to Cajal body"/>
    <property type="evidence" value="ECO:0007669"/>
    <property type="project" value="TreeGrafter"/>
</dbReference>
<dbReference type="PANTHER" id="PTHR13305:SF0">
    <property type="entry name" value="H_ACA RIBONUCLEOPROTEIN COMPLEX SUBUNIT 3"/>
    <property type="match status" value="1"/>
</dbReference>
<dbReference type="GO" id="GO:0030515">
    <property type="term" value="F:snoRNA binding"/>
    <property type="evidence" value="ECO:0007669"/>
    <property type="project" value="InterPro"/>
</dbReference>
<dbReference type="GO" id="GO:0070034">
    <property type="term" value="F:telomerase RNA binding"/>
    <property type="evidence" value="ECO:0007669"/>
    <property type="project" value="TreeGrafter"/>
</dbReference>
<organism evidence="11 12">
    <name type="scientific">Ficedula albicollis</name>
    <name type="common">Collared flycatcher</name>
    <name type="synonym">Muscicapa albicollis</name>
    <dbReference type="NCBI Taxonomy" id="59894"/>
    <lineage>
        <taxon>Eukaryota</taxon>
        <taxon>Metazoa</taxon>
        <taxon>Chordata</taxon>
        <taxon>Craniata</taxon>
        <taxon>Vertebrata</taxon>
        <taxon>Euteleostomi</taxon>
        <taxon>Archelosauria</taxon>
        <taxon>Archosauria</taxon>
        <taxon>Dinosauria</taxon>
        <taxon>Saurischia</taxon>
        <taxon>Theropoda</taxon>
        <taxon>Coelurosauria</taxon>
        <taxon>Aves</taxon>
        <taxon>Neognathae</taxon>
        <taxon>Neoaves</taxon>
        <taxon>Telluraves</taxon>
        <taxon>Australaves</taxon>
        <taxon>Passeriformes</taxon>
        <taxon>Muscicapidae</taxon>
        <taxon>Ficedula</taxon>
    </lineage>
</organism>
<evidence type="ECO:0000256" key="1">
    <source>
        <dbReference type="ARBA" id="ARBA00004604"/>
    </source>
</evidence>
<accession>U3JTZ7</accession>
<evidence type="ECO:0000256" key="4">
    <source>
        <dbReference type="ARBA" id="ARBA00022552"/>
    </source>
</evidence>
<evidence type="ECO:0000256" key="8">
    <source>
        <dbReference type="ARBA" id="ARBA00031779"/>
    </source>
</evidence>
<dbReference type="PANTHER" id="PTHR13305">
    <property type="entry name" value="RIBOSOME BIOGENESIS PROTEIN NOP10"/>
    <property type="match status" value="1"/>
</dbReference>
<dbReference type="GO" id="GO:0031429">
    <property type="term" value="C:box H/ACA snoRNP complex"/>
    <property type="evidence" value="ECO:0007669"/>
    <property type="project" value="TreeGrafter"/>
</dbReference>
<keyword evidence="6" id="KW-0687">Ribonucleoprotein</keyword>
<proteinExistence type="inferred from homology"/>
<comment type="similarity">
    <text evidence="2">Belongs to the NOP10 family.</text>
</comment>
<dbReference type="InterPro" id="IPR036756">
    <property type="entry name" value="H/ACA_rnp_Nop10_sf"/>
</dbReference>
<dbReference type="HOGENOM" id="CLU_184680_1_0_1"/>
<reference evidence="11" key="2">
    <citation type="submission" date="2025-09" db="UniProtKB">
        <authorList>
            <consortium name="Ensembl"/>
        </authorList>
    </citation>
    <scope>IDENTIFICATION</scope>
</reference>
<comment type="subcellular location">
    <subcellularLocation>
        <location evidence="1">Nucleus</location>
        <location evidence="1">Nucleolus</location>
    </subcellularLocation>
</comment>
<evidence type="ECO:0000313" key="12">
    <source>
        <dbReference type="Proteomes" id="UP000016665"/>
    </source>
</evidence>
<dbReference type="GeneTree" id="ENSGT00390000012563"/>